<dbReference type="SUPFAM" id="SSF55920">
    <property type="entry name" value="Creatinase/aminopeptidase"/>
    <property type="match status" value="1"/>
</dbReference>
<organism evidence="16 17">
    <name type="scientific">Aliidiomarina haloalkalitolerans</name>
    <dbReference type="NCBI Taxonomy" id="859059"/>
    <lineage>
        <taxon>Bacteria</taxon>
        <taxon>Pseudomonadati</taxon>
        <taxon>Pseudomonadota</taxon>
        <taxon>Gammaproteobacteria</taxon>
        <taxon>Alteromonadales</taxon>
        <taxon>Idiomarinaceae</taxon>
        <taxon>Aliidiomarina</taxon>
    </lineage>
</organism>
<keyword evidence="7" id="KW-0378">Hydrolase</keyword>
<dbReference type="PANTHER" id="PTHR43226:SF4">
    <property type="entry name" value="XAA-PRO AMINOPEPTIDASE 3"/>
    <property type="match status" value="1"/>
</dbReference>
<gene>
    <name evidence="16" type="ORF">CWE06_07560</name>
</gene>
<evidence type="ECO:0000256" key="1">
    <source>
        <dbReference type="ARBA" id="ARBA00001424"/>
    </source>
</evidence>
<dbReference type="Proteomes" id="UP000288212">
    <property type="component" value="Unassembled WGS sequence"/>
</dbReference>
<accession>A0A432VTR6</accession>
<dbReference type="AlphaFoldDB" id="A0A432VTR6"/>
<dbReference type="GO" id="GO:0030145">
    <property type="term" value="F:manganese ion binding"/>
    <property type="evidence" value="ECO:0007669"/>
    <property type="project" value="InterPro"/>
</dbReference>
<evidence type="ECO:0000256" key="6">
    <source>
        <dbReference type="ARBA" id="ARBA00022723"/>
    </source>
</evidence>
<dbReference type="FunFam" id="3.90.230.10:FF:000002">
    <property type="entry name" value="Xaa-Pro aminopeptidase 3"/>
    <property type="match status" value="1"/>
</dbReference>
<dbReference type="InterPro" id="IPR000994">
    <property type="entry name" value="Pept_M24"/>
</dbReference>
<dbReference type="RefSeq" id="WP_126792749.1">
    <property type="nucleotide sequence ID" value="NZ_PIPI01000004.1"/>
</dbReference>
<evidence type="ECO:0000256" key="5">
    <source>
        <dbReference type="ARBA" id="ARBA00022670"/>
    </source>
</evidence>
<comment type="catalytic activity">
    <reaction evidence="1">
        <text>Release of any N-terminal amino acid, including proline, that is linked to proline, even from a dipeptide or tripeptide.</text>
        <dbReference type="EC" id="3.4.11.9"/>
    </reaction>
</comment>
<dbReference type="GO" id="GO:0005829">
    <property type="term" value="C:cytosol"/>
    <property type="evidence" value="ECO:0007669"/>
    <property type="project" value="TreeGrafter"/>
</dbReference>
<dbReference type="Gene3D" id="3.40.350.10">
    <property type="entry name" value="Creatinase/prolidase N-terminal domain"/>
    <property type="match status" value="1"/>
</dbReference>
<evidence type="ECO:0000313" key="17">
    <source>
        <dbReference type="Proteomes" id="UP000288212"/>
    </source>
</evidence>
<evidence type="ECO:0000256" key="14">
    <source>
        <dbReference type="SAM" id="MobiDB-lite"/>
    </source>
</evidence>
<dbReference type="NCBIfam" id="NF008131">
    <property type="entry name" value="PRK10879.1"/>
    <property type="match status" value="1"/>
</dbReference>
<dbReference type="GO" id="GO:0006508">
    <property type="term" value="P:proteolysis"/>
    <property type="evidence" value="ECO:0007669"/>
    <property type="project" value="UniProtKB-KW"/>
</dbReference>
<dbReference type="PANTHER" id="PTHR43226">
    <property type="entry name" value="XAA-PRO AMINOPEPTIDASE 3"/>
    <property type="match status" value="1"/>
</dbReference>
<name>A0A432VTR6_9GAMM</name>
<dbReference type="CDD" id="cd01087">
    <property type="entry name" value="Prolidase"/>
    <property type="match status" value="1"/>
</dbReference>
<keyword evidence="17" id="KW-1185">Reference proteome</keyword>
<evidence type="ECO:0000256" key="9">
    <source>
        <dbReference type="ARBA" id="ARBA00023211"/>
    </source>
</evidence>
<comment type="similarity">
    <text evidence="3 13">Belongs to the peptidase M24B family.</text>
</comment>
<dbReference type="InterPro" id="IPR007865">
    <property type="entry name" value="Aminopep_P_N"/>
</dbReference>
<evidence type="ECO:0000313" key="16">
    <source>
        <dbReference type="EMBL" id="RUO19882.1"/>
    </source>
</evidence>
<evidence type="ECO:0000256" key="12">
    <source>
        <dbReference type="ARBA" id="ARBA00081411"/>
    </source>
</evidence>
<keyword evidence="8" id="KW-0482">Metalloprotease</keyword>
<keyword evidence="16" id="KW-0031">Aminopeptidase</keyword>
<dbReference type="SUPFAM" id="SSF53092">
    <property type="entry name" value="Creatinase/prolidase N-terminal domain"/>
    <property type="match status" value="1"/>
</dbReference>
<keyword evidence="9" id="KW-0464">Manganese</keyword>
<keyword evidence="6 13" id="KW-0479">Metal-binding</keyword>
<feature type="compositionally biased region" description="Polar residues" evidence="14">
    <location>
        <begin position="454"/>
        <end position="469"/>
    </location>
</feature>
<evidence type="ECO:0000259" key="15">
    <source>
        <dbReference type="SMART" id="SM01011"/>
    </source>
</evidence>
<protein>
    <recommendedName>
        <fullName evidence="10">Xaa-Pro aminopeptidase</fullName>
        <ecNumber evidence="4">3.4.11.9</ecNumber>
    </recommendedName>
    <alternativeName>
        <fullName evidence="11">Aminopeptidase P II</fullName>
    </alternativeName>
    <alternativeName>
        <fullName evidence="12">X-Pro aminopeptidase</fullName>
    </alternativeName>
</protein>
<comment type="cofactor">
    <cofactor evidence="2">
        <name>Mn(2+)</name>
        <dbReference type="ChEBI" id="CHEBI:29035"/>
    </cofactor>
</comment>
<dbReference type="Gene3D" id="3.90.230.10">
    <property type="entry name" value="Creatinase/methionine aminopeptidase superfamily"/>
    <property type="match status" value="1"/>
</dbReference>
<dbReference type="InterPro" id="IPR052433">
    <property type="entry name" value="X-Pro_dipept-like"/>
</dbReference>
<dbReference type="Pfam" id="PF00557">
    <property type="entry name" value="Peptidase_M24"/>
    <property type="match status" value="1"/>
</dbReference>
<evidence type="ECO:0000256" key="4">
    <source>
        <dbReference type="ARBA" id="ARBA00012574"/>
    </source>
</evidence>
<reference evidence="16 17" key="1">
    <citation type="journal article" date="2011" name="Front. Microbiol.">
        <title>Genomic signatures of strain selection and enhancement in Bacillus atrophaeus var. globigii, a historical biowarfare simulant.</title>
        <authorList>
            <person name="Gibbons H.S."/>
            <person name="Broomall S.M."/>
            <person name="McNew L.A."/>
            <person name="Daligault H."/>
            <person name="Chapman C."/>
            <person name="Bruce D."/>
            <person name="Karavis M."/>
            <person name="Krepps M."/>
            <person name="McGregor P.A."/>
            <person name="Hong C."/>
            <person name="Park K.H."/>
            <person name="Akmal A."/>
            <person name="Feldman A."/>
            <person name="Lin J.S."/>
            <person name="Chang W.E."/>
            <person name="Higgs B.W."/>
            <person name="Demirev P."/>
            <person name="Lindquist J."/>
            <person name="Liem A."/>
            <person name="Fochler E."/>
            <person name="Read T.D."/>
            <person name="Tapia R."/>
            <person name="Johnson S."/>
            <person name="Bishop-Lilly K.A."/>
            <person name="Detter C."/>
            <person name="Han C."/>
            <person name="Sozhamannan S."/>
            <person name="Rosenzweig C.N."/>
            <person name="Skowronski E.W."/>
        </authorList>
    </citation>
    <scope>NUCLEOTIDE SEQUENCE [LARGE SCALE GENOMIC DNA]</scope>
    <source>
        <strain evidence="16 17">AK5</strain>
    </source>
</reference>
<sequence length="469" mass="52085">MSDVSSKQIVNETQRRRRELLNKLPSDCVVVIPASREVVRSRDTHFAFRQDSDFFYLTGIQEPNAVLVLAPSHKYQELLFVLPKDPLQEVWHGRRLGCEQAQALSGVDRAYELDQLEPQLLQILNGQQSLYFAFDQHPEHEAMLRRLCKQLADTPKRAKTAPQALCDIRPLLHQMRLIKSPFEQQQMRTAADISAQGMIRAMEITQPGRYEYQIAAELEYVFKWAGAAGPAYGIICGGGENACILHYTENSAPLRDGDLLLIDAGAEYAGYAGDISRTFPVNGVFSQAQRDVYELVLRAQEAVLAAIKPGSSLPELTNIYLRELTIGLLELGVLSGNLTDNLASQACRKYLIHGLGHWLGLDVHDVGYYDEQGTPTKFVAGMVFTVEPGLYFAPDDDSVPAQYRGIGVRIEDDILVTATGYENLTASVPKQIDDIEALMAAAQAKREAKREASSLDQASSLRQNMTEVG</sequence>
<dbReference type="InterPro" id="IPR036005">
    <property type="entry name" value="Creatinase/aminopeptidase-like"/>
</dbReference>
<evidence type="ECO:0000256" key="11">
    <source>
        <dbReference type="ARBA" id="ARBA00075356"/>
    </source>
</evidence>
<evidence type="ECO:0000256" key="10">
    <source>
        <dbReference type="ARBA" id="ARBA00069363"/>
    </source>
</evidence>
<evidence type="ECO:0000256" key="3">
    <source>
        <dbReference type="ARBA" id="ARBA00008766"/>
    </source>
</evidence>
<dbReference type="SMART" id="SM01011">
    <property type="entry name" value="AMP_N"/>
    <property type="match status" value="1"/>
</dbReference>
<dbReference type="EMBL" id="PIPI01000004">
    <property type="protein sequence ID" value="RUO19882.1"/>
    <property type="molecule type" value="Genomic_DNA"/>
</dbReference>
<dbReference type="EC" id="3.4.11.9" evidence="4"/>
<keyword evidence="5" id="KW-0645">Protease</keyword>
<dbReference type="InterPro" id="IPR001131">
    <property type="entry name" value="Peptidase_M24B_aminopep-P_CS"/>
</dbReference>
<evidence type="ECO:0000256" key="7">
    <source>
        <dbReference type="ARBA" id="ARBA00022801"/>
    </source>
</evidence>
<feature type="region of interest" description="Disordered" evidence="14">
    <location>
        <begin position="450"/>
        <end position="469"/>
    </location>
</feature>
<dbReference type="OrthoDB" id="9806388at2"/>
<dbReference type="GO" id="GO:0070006">
    <property type="term" value="F:metalloaminopeptidase activity"/>
    <property type="evidence" value="ECO:0007669"/>
    <property type="project" value="InterPro"/>
</dbReference>
<comment type="caution">
    <text evidence="16">The sequence shown here is derived from an EMBL/GenBank/DDBJ whole genome shotgun (WGS) entry which is preliminary data.</text>
</comment>
<proteinExistence type="inferred from homology"/>
<evidence type="ECO:0000256" key="8">
    <source>
        <dbReference type="ARBA" id="ARBA00023049"/>
    </source>
</evidence>
<dbReference type="InterPro" id="IPR029149">
    <property type="entry name" value="Creatin/AminoP/Spt16_N"/>
</dbReference>
<dbReference type="PROSITE" id="PS00491">
    <property type="entry name" value="PROLINE_PEPTIDASE"/>
    <property type="match status" value="1"/>
</dbReference>
<evidence type="ECO:0000256" key="13">
    <source>
        <dbReference type="RuleBase" id="RU000590"/>
    </source>
</evidence>
<feature type="domain" description="Aminopeptidase P N-terminal" evidence="15">
    <location>
        <begin position="9"/>
        <end position="141"/>
    </location>
</feature>
<dbReference type="Pfam" id="PF05195">
    <property type="entry name" value="AMP_N"/>
    <property type="match status" value="1"/>
</dbReference>
<evidence type="ECO:0000256" key="2">
    <source>
        <dbReference type="ARBA" id="ARBA00001936"/>
    </source>
</evidence>